<protein>
    <recommendedName>
        <fullName evidence="5">Glycosyl transferase</fullName>
    </recommendedName>
</protein>
<name>A0ABN2TYM6_9MICC</name>
<dbReference type="PANTHER" id="PTHR43685">
    <property type="entry name" value="GLYCOSYLTRANSFERASE"/>
    <property type="match status" value="1"/>
</dbReference>
<gene>
    <name evidence="3" type="ORF">GCM10009720_00840</name>
</gene>
<dbReference type="RefSeq" id="WP_343955546.1">
    <property type="nucleotide sequence ID" value="NZ_BAAAMN010000003.1"/>
</dbReference>
<comment type="caution">
    <text evidence="3">The sequence shown here is derived from an EMBL/GenBank/DDBJ whole genome shotgun (WGS) entry which is preliminary data.</text>
</comment>
<feature type="transmembrane region" description="Helical" evidence="2">
    <location>
        <begin position="683"/>
        <end position="707"/>
    </location>
</feature>
<accession>A0ABN2TYM6</accession>
<evidence type="ECO:0000256" key="1">
    <source>
        <dbReference type="SAM" id="MobiDB-lite"/>
    </source>
</evidence>
<feature type="transmembrane region" description="Helical" evidence="2">
    <location>
        <begin position="719"/>
        <end position="739"/>
    </location>
</feature>
<dbReference type="EMBL" id="BAAAMN010000003">
    <property type="protein sequence ID" value="GAA2024937.1"/>
    <property type="molecule type" value="Genomic_DNA"/>
</dbReference>
<organism evidence="3 4">
    <name type="scientific">Yaniella flava</name>
    <dbReference type="NCBI Taxonomy" id="287930"/>
    <lineage>
        <taxon>Bacteria</taxon>
        <taxon>Bacillati</taxon>
        <taxon>Actinomycetota</taxon>
        <taxon>Actinomycetes</taxon>
        <taxon>Micrococcales</taxon>
        <taxon>Micrococcaceae</taxon>
        <taxon>Yaniella</taxon>
    </lineage>
</organism>
<evidence type="ECO:0008006" key="5">
    <source>
        <dbReference type="Google" id="ProtNLM"/>
    </source>
</evidence>
<proteinExistence type="predicted"/>
<feature type="transmembrane region" description="Helical" evidence="2">
    <location>
        <begin position="1136"/>
        <end position="1153"/>
    </location>
</feature>
<evidence type="ECO:0000313" key="3">
    <source>
        <dbReference type="EMBL" id="GAA2024937.1"/>
    </source>
</evidence>
<feature type="transmembrane region" description="Helical" evidence="2">
    <location>
        <begin position="573"/>
        <end position="605"/>
    </location>
</feature>
<reference evidence="4" key="1">
    <citation type="journal article" date="2019" name="Int. J. Syst. Evol. Microbiol.">
        <title>The Global Catalogue of Microorganisms (GCM) 10K type strain sequencing project: providing services to taxonomists for standard genome sequencing and annotation.</title>
        <authorList>
            <consortium name="The Broad Institute Genomics Platform"/>
            <consortium name="The Broad Institute Genome Sequencing Center for Infectious Disease"/>
            <person name="Wu L."/>
            <person name="Ma J."/>
        </authorList>
    </citation>
    <scope>NUCLEOTIDE SEQUENCE [LARGE SCALE GENOMIC DNA]</scope>
    <source>
        <strain evidence="4">JCM 13595</strain>
    </source>
</reference>
<dbReference type="InterPro" id="IPR029044">
    <property type="entry name" value="Nucleotide-diphossugar_trans"/>
</dbReference>
<sequence length="1166" mass="122381">MANYHITGIFVLEHPADATTEVFTSALNGQVGLDTAVVVTPDTVEQAVLDNLDRLMARHGLEPHHIVRDHQSALADQLTDVVAASQETARTTDAQSWMWFLTDDTVVTDTTLANQLKAVEISPSVAIAGAKQLSDRRLLNVGLTVAHNGDVLSMIEPGELDQGQYDHRTDTFAVSLPGMLVKSDVWDALGGFDPLTPNLVGTVDLCWRARLAGHRVAVVAAAQVQHDTPPAEPAVSDAWAAARWLRLKHTGFFAMLGGWLWGFFAALGLVIAGLFVKDPATGAAQAGGVMRTLTRPLALQRSRKTAAATRTRPHDTVDELRPSRARVRDYRRSVLEVSEPDRVIGDGTGSSLTPQQATGGHDDFEEMATPDRNWVGIGAVTLVVLFGAVTLLGLRHLIGVPALAGGNLLPVSNDLAAIVHKAASGWAQAGAGAAGYDGPFGWLLALFGLTTNASMTLVWLWILALPLAGLGAWVLTGAITSSRYLRFAAGIVWAGAPVLLVSLTEGRLGGLVTHLVLPWLVLALLRAIGYKADDIELFRSLTHDRTDDDSLGQRPVLFGRKARDARSTTSLTAAAWLAILLTVITAVAPSMFLPLTAGLIVVMLVLRSTAKVLWWTPLLAATTLLPAVITHGTDLRAIFADPGAPAGYDPAPTWQLLLGLPHNTALDAGLAELPWLDFANASLPWAGIFVGIIAIPVLVAAIIGAIAPGVGGNLARAGVLTGFIGLAVATANSGFIFAVDQTGVPVALSTTPAVSLAWAGWLIAAIIGVNYLTVGTSQRRTGLATVRLRAGWPARTVTTALVVTGVVSTGLWLTPRMVPNEALTQARSDALSERTVADALASTDAEPVPAAEPDDSGDLESSRASLAQPTGTSSVTGVQQHALPATAIDSALSELQTRTLVITRTSEGIRTHLVSGAGTMLDDMTGTWTSRSVAGGLFNPESAGSDDADNALRTVAAQLTAGADADPRPTLDALGAGYVVLTDPSGTETSLAAGIDAAPGMAPVGHSNAGWLWRVLPEDVESDDEDATQAGVDVLTEDGVTEPRGTATARARITQDDQTVAIAASNADGSIDVELPEADAPRELVIAERANPGFRAYLDGEELEATASNPEWVQSFALPETGGNLTMNYAPAAGKWLWWIPGILALITLLLGIPTRARRTTRRVND</sequence>
<dbReference type="InterPro" id="IPR050834">
    <property type="entry name" value="Glycosyltransf_2"/>
</dbReference>
<dbReference type="CDD" id="cd00448">
    <property type="entry name" value="YjgF_YER057c_UK114_family"/>
    <property type="match status" value="1"/>
</dbReference>
<evidence type="ECO:0000313" key="4">
    <source>
        <dbReference type="Proteomes" id="UP001501461"/>
    </source>
</evidence>
<feature type="region of interest" description="Disordered" evidence="1">
    <location>
        <begin position="834"/>
        <end position="878"/>
    </location>
</feature>
<keyword evidence="4" id="KW-1185">Reference proteome</keyword>
<dbReference type="Pfam" id="PF13641">
    <property type="entry name" value="Glyco_tranf_2_3"/>
    <property type="match status" value="1"/>
</dbReference>
<evidence type="ECO:0000256" key="2">
    <source>
        <dbReference type="SAM" id="Phobius"/>
    </source>
</evidence>
<keyword evidence="2" id="KW-0472">Membrane</keyword>
<feature type="transmembrane region" description="Helical" evidence="2">
    <location>
        <begin position="511"/>
        <end position="529"/>
    </location>
</feature>
<feature type="compositionally biased region" description="Polar residues" evidence="1">
    <location>
        <begin position="862"/>
        <end position="878"/>
    </location>
</feature>
<feature type="transmembrane region" description="Helical" evidence="2">
    <location>
        <begin position="374"/>
        <end position="394"/>
    </location>
</feature>
<feature type="transmembrane region" description="Helical" evidence="2">
    <location>
        <begin position="792"/>
        <end position="813"/>
    </location>
</feature>
<dbReference type="Gene3D" id="3.90.550.10">
    <property type="entry name" value="Spore Coat Polysaccharide Biosynthesis Protein SpsA, Chain A"/>
    <property type="match status" value="1"/>
</dbReference>
<feature type="transmembrane region" description="Helical" evidence="2">
    <location>
        <begin position="457"/>
        <end position="479"/>
    </location>
</feature>
<dbReference type="Proteomes" id="UP001501461">
    <property type="component" value="Unassembled WGS sequence"/>
</dbReference>
<feature type="transmembrane region" description="Helical" evidence="2">
    <location>
        <begin position="612"/>
        <end position="629"/>
    </location>
</feature>
<feature type="transmembrane region" description="Helical" evidence="2">
    <location>
        <begin position="485"/>
        <end position="504"/>
    </location>
</feature>
<dbReference type="SUPFAM" id="SSF53448">
    <property type="entry name" value="Nucleotide-diphospho-sugar transferases"/>
    <property type="match status" value="1"/>
</dbReference>
<feature type="transmembrane region" description="Helical" evidence="2">
    <location>
        <begin position="252"/>
        <end position="276"/>
    </location>
</feature>
<dbReference type="PANTHER" id="PTHR43685:SF3">
    <property type="entry name" value="SLR2126 PROTEIN"/>
    <property type="match status" value="1"/>
</dbReference>
<keyword evidence="2" id="KW-0812">Transmembrane</keyword>
<feature type="transmembrane region" description="Helical" evidence="2">
    <location>
        <begin position="751"/>
        <end position="772"/>
    </location>
</feature>
<keyword evidence="2" id="KW-1133">Transmembrane helix</keyword>